<dbReference type="InterPro" id="IPR050445">
    <property type="entry name" value="Bact_polysacc_biosynth/exp"/>
</dbReference>
<evidence type="ECO:0000313" key="5">
    <source>
        <dbReference type="Proteomes" id="UP000199026"/>
    </source>
</evidence>
<proteinExistence type="predicted"/>
<sequence>MAKDDQRAKPLAPLPPSPPTPSAPLTLPPAQPDKANVRRPASATRRRPRHVMLLLSFVWMVVAPSFLTGGYLWTTAVDQYGSKVGFSVRREDTSSALEVLSGLTSLSGSSSSDTDILYEFLQNQKLVADMNRDLDLQKMWSAPEDDFVFKLKDNASIEELLAYWNRMVRISYGAGSGLIEVEALAFTAEEAHLISQTLFEKSSDMINELSDVARMDAIRYAREELDEALERLKQARATLTQFRNANQIVDPEIDIRTQAGLIGNLQNQQAEALIDFDLLQGSTSEKDPRLRQASRRLEVIENRISQERKKLGEGEALGDGTGFADLLGDYERLVVDREFAEKSYVSALATYDAALAESRRKTRYLAAYLKPTLAETAAYPKRLTLFSVVSLFLFLIWSVVVLVAYSVRDRR</sequence>
<keyword evidence="3" id="KW-1133">Transmembrane helix</keyword>
<evidence type="ECO:0000313" key="4">
    <source>
        <dbReference type="EMBL" id="SDY73791.1"/>
    </source>
</evidence>
<evidence type="ECO:0000256" key="3">
    <source>
        <dbReference type="SAM" id="Phobius"/>
    </source>
</evidence>
<organism evidence="4 5">
    <name type="scientific">Lentibacter algarum</name>
    <dbReference type="NCBI Taxonomy" id="576131"/>
    <lineage>
        <taxon>Bacteria</taxon>
        <taxon>Pseudomonadati</taxon>
        <taxon>Pseudomonadota</taxon>
        <taxon>Alphaproteobacteria</taxon>
        <taxon>Rhodobacterales</taxon>
        <taxon>Roseobacteraceae</taxon>
        <taxon>Lentibacter</taxon>
    </lineage>
</organism>
<dbReference type="GO" id="GO:0004713">
    <property type="term" value="F:protein tyrosine kinase activity"/>
    <property type="evidence" value="ECO:0007669"/>
    <property type="project" value="TreeGrafter"/>
</dbReference>
<dbReference type="GO" id="GO:0005886">
    <property type="term" value="C:plasma membrane"/>
    <property type="evidence" value="ECO:0007669"/>
    <property type="project" value="TreeGrafter"/>
</dbReference>
<dbReference type="EMBL" id="FNPR01000003">
    <property type="protein sequence ID" value="SDY73791.1"/>
    <property type="molecule type" value="Genomic_DNA"/>
</dbReference>
<feature type="coiled-coil region" evidence="1">
    <location>
        <begin position="215"/>
        <end position="245"/>
    </location>
</feature>
<reference evidence="4 5" key="1">
    <citation type="submission" date="2016-10" db="EMBL/GenBank/DDBJ databases">
        <authorList>
            <person name="de Groot N.N."/>
        </authorList>
    </citation>
    <scope>NUCLEOTIDE SEQUENCE [LARGE SCALE GENOMIC DNA]</scope>
    <source>
        <strain evidence="4 5">DSM 24677</strain>
    </source>
</reference>
<gene>
    <name evidence="4" type="ORF">SAMN05444486_103493</name>
</gene>
<dbReference type="RefSeq" id="WP_245724453.1">
    <property type="nucleotide sequence ID" value="NZ_CALLJM010000014.1"/>
</dbReference>
<dbReference type="STRING" id="576131.SAMN05444486_103493"/>
<keyword evidence="1" id="KW-0175">Coiled coil</keyword>
<dbReference type="PANTHER" id="PTHR32309">
    <property type="entry name" value="TYROSINE-PROTEIN KINASE"/>
    <property type="match status" value="1"/>
</dbReference>
<dbReference type="AlphaFoldDB" id="A0A1H3MAS4"/>
<accession>A0A1H3MAS4</accession>
<feature type="transmembrane region" description="Helical" evidence="3">
    <location>
        <begin position="51"/>
        <end position="73"/>
    </location>
</feature>
<keyword evidence="5" id="KW-1185">Reference proteome</keyword>
<evidence type="ECO:0000256" key="2">
    <source>
        <dbReference type="SAM" id="MobiDB-lite"/>
    </source>
</evidence>
<feature type="transmembrane region" description="Helical" evidence="3">
    <location>
        <begin position="383"/>
        <end position="407"/>
    </location>
</feature>
<feature type="compositionally biased region" description="Pro residues" evidence="2">
    <location>
        <begin position="12"/>
        <end position="31"/>
    </location>
</feature>
<dbReference type="Proteomes" id="UP000199026">
    <property type="component" value="Unassembled WGS sequence"/>
</dbReference>
<dbReference type="GeneID" id="78125438"/>
<feature type="region of interest" description="Disordered" evidence="2">
    <location>
        <begin position="1"/>
        <end position="43"/>
    </location>
</feature>
<keyword evidence="3" id="KW-0812">Transmembrane</keyword>
<dbReference type="PANTHER" id="PTHR32309:SF13">
    <property type="entry name" value="FERRIC ENTEROBACTIN TRANSPORT PROTEIN FEPE"/>
    <property type="match status" value="1"/>
</dbReference>
<protein>
    <submittedName>
        <fullName evidence="4">Capsular polysaccharide transport system permease protein</fullName>
    </submittedName>
</protein>
<evidence type="ECO:0000256" key="1">
    <source>
        <dbReference type="SAM" id="Coils"/>
    </source>
</evidence>
<keyword evidence="3" id="KW-0472">Membrane</keyword>
<name>A0A1H3MAS4_9RHOB</name>